<evidence type="ECO:0000313" key="5">
    <source>
        <dbReference type="Proteomes" id="UP001157134"/>
    </source>
</evidence>
<dbReference type="Gene3D" id="3.40.50.1820">
    <property type="entry name" value="alpha/beta hydrolase"/>
    <property type="match status" value="1"/>
</dbReference>
<sequence>MRPFIYFEEKVKQVMKKVFHLILTAALLCGTSTQALATSAEEAVEAFSILPMIRSVSVSPDGKQLAIVRASTKNGDYYIEIRQTKDLSKEPVKLGASKMLVSGVSWLNNEKISVSFRQILRDGARSYWVNQFAITDTDGKGGWLVPFQSKKNIRGYNIIDSLPNNPDEVLVEVDINNNFIPDVVRMNIKTGRTKTIMRGNTKRSGGFSADADGEIRTATGWNASEGTIDLFARKKGDENWQLIFQNSPKDRENFDFVGFNDENPNEIWVNANRGENTTGIYLYNLETKQYSDRLFGLESVDVGGVMFDRFGKSLGFSYTTKQPKRYFLDAEMKSIYQGIEDLFKGEFVSISSYSDDLNQLVIRTASAKNPGTYYLLSYQQKLNKIGDVSPQIKPEMLSNVKYISYKTRDGLKQKAYVTLPSTGKAPYPTVVMPHGGPWSRDVNIYDEWTQLLASQGIMVIQPQFRGSEGYGMKHWKDGDKEWGLKMQDDMDDSALYLVKKGLADKDKLAMFGWSYGGYSAFVASLRDNNIYQCSIAGAGVSNLDRINSTLNESRFLRELQRPTIEGISPVNHVDKVNIPILVVHGDIDIRVPVKHSREFVAKLEKLNKDHKYVELKDADHFSDTLFYDHKKEFYGEMLSWFTNKCNF</sequence>
<organism evidence="4 5">
    <name type="scientific">Thalassotalea loyana</name>
    <dbReference type="NCBI Taxonomy" id="280483"/>
    <lineage>
        <taxon>Bacteria</taxon>
        <taxon>Pseudomonadati</taxon>
        <taxon>Pseudomonadota</taxon>
        <taxon>Gammaproteobacteria</taxon>
        <taxon>Alteromonadales</taxon>
        <taxon>Colwelliaceae</taxon>
        <taxon>Thalassotalea</taxon>
    </lineage>
</organism>
<dbReference type="InterPro" id="IPR029058">
    <property type="entry name" value="AB_hydrolase_fold"/>
</dbReference>
<accession>A0ABQ6HH76</accession>
<proteinExistence type="predicted"/>
<reference evidence="4 5" key="1">
    <citation type="submission" date="2023-03" db="EMBL/GenBank/DDBJ databases">
        <title>Thalassotalea loyana LMG 22536T draft genome sequence.</title>
        <authorList>
            <person name="Sawabe T."/>
        </authorList>
    </citation>
    <scope>NUCLEOTIDE SEQUENCE [LARGE SCALE GENOMIC DNA]</scope>
    <source>
        <strain evidence="4 5">LMG 22536</strain>
    </source>
</reference>
<keyword evidence="5" id="KW-1185">Reference proteome</keyword>
<comment type="caution">
    <text evidence="4">The sequence shown here is derived from an EMBL/GenBank/DDBJ whole genome shotgun (WGS) entry which is preliminary data.</text>
</comment>
<dbReference type="SUPFAM" id="SSF53474">
    <property type="entry name" value="alpha/beta-Hydrolases"/>
    <property type="match status" value="1"/>
</dbReference>
<feature type="domain" description="Peptidase S9 prolyl oligopeptidase catalytic" evidence="3">
    <location>
        <begin position="449"/>
        <end position="645"/>
    </location>
</feature>
<dbReference type="EMBL" id="BSSV01000004">
    <property type="protein sequence ID" value="GLX85881.1"/>
    <property type="molecule type" value="Genomic_DNA"/>
</dbReference>
<feature type="signal peptide" evidence="2">
    <location>
        <begin position="1"/>
        <end position="37"/>
    </location>
</feature>
<evidence type="ECO:0000313" key="4">
    <source>
        <dbReference type="EMBL" id="GLX85881.1"/>
    </source>
</evidence>
<protein>
    <submittedName>
        <fullName evidence="4">Peptidase S9</fullName>
    </submittedName>
</protein>
<dbReference type="InterPro" id="IPR001375">
    <property type="entry name" value="Peptidase_S9_cat"/>
</dbReference>
<keyword evidence="1" id="KW-0378">Hydrolase</keyword>
<keyword evidence="2" id="KW-0732">Signal</keyword>
<dbReference type="SUPFAM" id="SSF82171">
    <property type="entry name" value="DPP6 N-terminal domain-like"/>
    <property type="match status" value="1"/>
</dbReference>
<gene>
    <name evidence="4" type="ORF">tloyanaT_21330</name>
</gene>
<dbReference type="Proteomes" id="UP001157134">
    <property type="component" value="Unassembled WGS sequence"/>
</dbReference>
<evidence type="ECO:0000256" key="1">
    <source>
        <dbReference type="ARBA" id="ARBA00022801"/>
    </source>
</evidence>
<evidence type="ECO:0000256" key="2">
    <source>
        <dbReference type="SAM" id="SignalP"/>
    </source>
</evidence>
<feature type="chain" id="PRO_5047008524" evidence="2">
    <location>
        <begin position="38"/>
        <end position="647"/>
    </location>
</feature>
<dbReference type="Pfam" id="PF00326">
    <property type="entry name" value="Peptidase_S9"/>
    <property type="match status" value="1"/>
</dbReference>
<dbReference type="PANTHER" id="PTHR42776">
    <property type="entry name" value="SERINE PEPTIDASE S9 FAMILY MEMBER"/>
    <property type="match status" value="1"/>
</dbReference>
<evidence type="ECO:0000259" key="3">
    <source>
        <dbReference type="Pfam" id="PF00326"/>
    </source>
</evidence>
<dbReference type="PANTHER" id="PTHR42776:SF27">
    <property type="entry name" value="DIPEPTIDYL PEPTIDASE FAMILY MEMBER 6"/>
    <property type="match status" value="1"/>
</dbReference>
<name>A0ABQ6HH76_9GAMM</name>